<evidence type="ECO:0000313" key="3">
    <source>
        <dbReference type="Proteomes" id="UP000235826"/>
    </source>
</evidence>
<dbReference type="AlphaFoldDB" id="A0A2K9PW88"/>
<evidence type="ECO:0000313" key="2">
    <source>
        <dbReference type="EMBL" id="AUP81300.1"/>
    </source>
</evidence>
<reference evidence="2 3" key="1">
    <citation type="submission" date="2018-01" db="EMBL/GenBank/DDBJ databases">
        <title>Complete genome sequence of Flavivirga eckloniae ECD14 isolated from seaweed Ecklonia cava.</title>
        <authorList>
            <person name="Lee J.H."/>
            <person name="Baik K.S."/>
            <person name="Seong C.N."/>
        </authorList>
    </citation>
    <scope>NUCLEOTIDE SEQUENCE [LARGE SCALE GENOMIC DNA]</scope>
    <source>
        <strain evidence="2 3">ECD14</strain>
    </source>
</reference>
<dbReference type="Proteomes" id="UP000235826">
    <property type="component" value="Chromosome"/>
</dbReference>
<evidence type="ECO:0000256" key="1">
    <source>
        <dbReference type="SAM" id="Coils"/>
    </source>
</evidence>
<dbReference type="EMBL" id="CP025791">
    <property type="protein sequence ID" value="AUP81300.1"/>
    <property type="molecule type" value="Genomic_DNA"/>
</dbReference>
<sequence length="250" mass="29304">MGSIGGVLFSIKQLYNAQDNKNEIIENLKVQISELKNANDTLSLKLESRDKKLSEQNKKIEDLNNRIYEKSDFIQNTLFGKGFCYLDIVSEIISDVSKNDAIVHFRINNEFNFPLYNVSVEIFDFDKLESKVKSINRVKSIQTTDYDESRIFSKIYPEINPSFSVTLAGFQIDYLNINRYYIKITHRNGTYWQRVLFHLENKRIYTLYDVIETKTSKTVKSDYQVPKGKEKILKDSLNEISTNDIKMTQW</sequence>
<keyword evidence="1" id="KW-0175">Coiled coil</keyword>
<name>A0A2K9PW88_9FLAO</name>
<feature type="coiled-coil region" evidence="1">
    <location>
        <begin position="11"/>
        <end position="66"/>
    </location>
</feature>
<accession>A0A2K9PW88</accession>
<dbReference type="KEGG" id="fek:C1H87_22300"/>
<proteinExistence type="predicted"/>
<gene>
    <name evidence="2" type="ORF">C1H87_22300</name>
</gene>
<protein>
    <submittedName>
        <fullName evidence="2">Uncharacterized protein</fullName>
    </submittedName>
</protein>
<organism evidence="2 3">
    <name type="scientific">Flavivirga eckloniae</name>
    <dbReference type="NCBI Taxonomy" id="1803846"/>
    <lineage>
        <taxon>Bacteria</taxon>
        <taxon>Pseudomonadati</taxon>
        <taxon>Bacteroidota</taxon>
        <taxon>Flavobacteriia</taxon>
        <taxon>Flavobacteriales</taxon>
        <taxon>Flavobacteriaceae</taxon>
        <taxon>Flavivirga</taxon>
    </lineage>
</organism>
<keyword evidence="3" id="KW-1185">Reference proteome</keyword>